<dbReference type="GO" id="GO:0005886">
    <property type="term" value="C:plasma membrane"/>
    <property type="evidence" value="ECO:0007669"/>
    <property type="project" value="TreeGrafter"/>
</dbReference>
<dbReference type="GO" id="GO:0043709">
    <property type="term" value="P:cell adhesion involved in single-species biofilm formation"/>
    <property type="evidence" value="ECO:0007669"/>
    <property type="project" value="TreeGrafter"/>
</dbReference>
<dbReference type="SMART" id="SM00267">
    <property type="entry name" value="GGDEF"/>
    <property type="match status" value="1"/>
</dbReference>
<dbReference type="EC" id="2.7.7.65" evidence="1"/>
<feature type="domain" description="GGDEF" evidence="3">
    <location>
        <begin position="149"/>
        <end position="278"/>
    </location>
</feature>
<dbReference type="PROSITE" id="PS50887">
    <property type="entry name" value="GGDEF"/>
    <property type="match status" value="1"/>
</dbReference>
<dbReference type="AlphaFoldDB" id="A0A1L3GN32"/>
<dbReference type="KEGG" id="pef:A7E78_05255"/>
<dbReference type="OrthoDB" id="9812034at2"/>
<protein>
    <recommendedName>
        <fullName evidence="1">diguanylate cyclase</fullName>
        <ecNumber evidence="1">2.7.7.65</ecNumber>
    </recommendedName>
</protein>
<name>A0A1L3GN32_9BACT</name>
<gene>
    <name evidence="4" type="ORF">A7E78_05255</name>
</gene>
<dbReference type="EMBL" id="CP015519">
    <property type="protein sequence ID" value="APG27300.1"/>
    <property type="molecule type" value="Genomic_DNA"/>
</dbReference>
<dbReference type="Pfam" id="PF00990">
    <property type="entry name" value="GGDEF"/>
    <property type="match status" value="1"/>
</dbReference>
<evidence type="ECO:0000256" key="1">
    <source>
        <dbReference type="ARBA" id="ARBA00012528"/>
    </source>
</evidence>
<evidence type="ECO:0000259" key="3">
    <source>
        <dbReference type="PROSITE" id="PS50887"/>
    </source>
</evidence>
<accession>A0A1L3GN32</accession>
<evidence type="ECO:0000313" key="4">
    <source>
        <dbReference type="EMBL" id="APG27300.1"/>
    </source>
</evidence>
<dbReference type="NCBIfam" id="TIGR00254">
    <property type="entry name" value="GGDEF"/>
    <property type="match status" value="1"/>
</dbReference>
<dbReference type="GO" id="GO:1902201">
    <property type="term" value="P:negative regulation of bacterial-type flagellum-dependent cell motility"/>
    <property type="evidence" value="ECO:0007669"/>
    <property type="project" value="TreeGrafter"/>
</dbReference>
<sequence>MATGLFKHAIHCTTDQQTAEALEQRIDIVCCPYPSVASELSSLLLKLGERDEWRDIPLLLFSQSNLQKNRIKALELGASDCLSLDQSCREAAVQIGWHLNNKHRIELLRRSEANLARKAVTDSLTGLFNRGYFDADLEQKTILAHRTGRPLTLLLADLDHFKTVNDNYGHLAGDQVLQSFAELLKKSGRKSDIVCRYGGEEFAVILPECDSDQAFFAAERLRKNVSRHDFGCPLTVSIGLASTTMNCRYSSSQLLEHADLALYSAKDRGRNRTEIFPTPLLKDLSATKHLSHRPISKVSSFPQALRRSIAALRKAARYSFG</sequence>
<dbReference type="PANTHER" id="PTHR45138">
    <property type="entry name" value="REGULATORY COMPONENTS OF SENSORY TRANSDUCTION SYSTEM"/>
    <property type="match status" value="1"/>
</dbReference>
<evidence type="ECO:0000256" key="2">
    <source>
        <dbReference type="ARBA" id="ARBA00034247"/>
    </source>
</evidence>
<dbReference type="InterPro" id="IPR050469">
    <property type="entry name" value="Diguanylate_Cyclase"/>
</dbReference>
<dbReference type="InterPro" id="IPR000160">
    <property type="entry name" value="GGDEF_dom"/>
</dbReference>
<dbReference type="InterPro" id="IPR043128">
    <property type="entry name" value="Rev_trsase/Diguanyl_cyclase"/>
</dbReference>
<organism evidence="4 5">
    <name type="scientific">Syntrophotalea acetylenivorans</name>
    <dbReference type="NCBI Taxonomy" id="1842532"/>
    <lineage>
        <taxon>Bacteria</taxon>
        <taxon>Pseudomonadati</taxon>
        <taxon>Thermodesulfobacteriota</taxon>
        <taxon>Desulfuromonadia</taxon>
        <taxon>Desulfuromonadales</taxon>
        <taxon>Syntrophotaleaceae</taxon>
        <taxon>Syntrophotalea</taxon>
    </lineage>
</organism>
<dbReference type="SUPFAM" id="SSF55073">
    <property type="entry name" value="Nucleotide cyclase"/>
    <property type="match status" value="1"/>
</dbReference>
<dbReference type="FunFam" id="3.30.70.270:FF:000001">
    <property type="entry name" value="Diguanylate cyclase domain protein"/>
    <property type="match status" value="1"/>
</dbReference>
<comment type="catalytic activity">
    <reaction evidence="2">
        <text>2 GTP = 3',3'-c-di-GMP + 2 diphosphate</text>
        <dbReference type="Rhea" id="RHEA:24898"/>
        <dbReference type="ChEBI" id="CHEBI:33019"/>
        <dbReference type="ChEBI" id="CHEBI:37565"/>
        <dbReference type="ChEBI" id="CHEBI:58805"/>
        <dbReference type="EC" id="2.7.7.65"/>
    </reaction>
</comment>
<evidence type="ECO:0000313" key="5">
    <source>
        <dbReference type="Proteomes" id="UP000182517"/>
    </source>
</evidence>
<dbReference type="RefSeq" id="WP_072283264.1">
    <property type="nucleotide sequence ID" value="NZ_CP015519.1"/>
</dbReference>
<dbReference type="Gene3D" id="3.30.70.270">
    <property type="match status" value="1"/>
</dbReference>
<dbReference type="GO" id="GO:0052621">
    <property type="term" value="F:diguanylate cyclase activity"/>
    <property type="evidence" value="ECO:0007669"/>
    <property type="project" value="UniProtKB-EC"/>
</dbReference>
<dbReference type="Proteomes" id="UP000182517">
    <property type="component" value="Chromosome"/>
</dbReference>
<keyword evidence="5" id="KW-1185">Reference proteome</keyword>
<dbReference type="InterPro" id="IPR029787">
    <property type="entry name" value="Nucleotide_cyclase"/>
</dbReference>
<dbReference type="STRING" id="1842532.A7E78_05255"/>
<reference evidence="4 5" key="1">
    <citation type="journal article" date="2017" name="Genome Announc.">
        <title>Complete Genome Sequences of Two Acetylene-Fermenting Pelobacter acetylenicus Strains.</title>
        <authorList>
            <person name="Sutton J.M."/>
            <person name="Baesman S.M."/>
            <person name="Fierst J.L."/>
            <person name="Poret-Peterson A.T."/>
            <person name="Oremland R.S."/>
            <person name="Dunlap D.S."/>
            <person name="Akob D.M."/>
        </authorList>
    </citation>
    <scope>NUCLEOTIDE SEQUENCE [LARGE SCALE GENOMIC DNA]</scope>
    <source>
        <strain evidence="4 5">SFB93</strain>
    </source>
</reference>
<dbReference type="CDD" id="cd01949">
    <property type="entry name" value="GGDEF"/>
    <property type="match status" value="1"/>
</dbReference>
<dbReference type="PANTHER" id="PTHR45138:SF9">
    <property type="entry name" value="DIGUANYLATE CYCLASE DGCM-RELATED"/>
    <property type="match status" value="1"/>
</dbReference>
<proteinExistence type="predicted"/>